<dbReference type="EMBL" id="VSSQ01133679">
    <property type="protein sequence ID" value="MPN59551.1"/>
    <property type="molecule type" value="Genomic_DNA"/>
</dbReference>
<accession>A0A645J7F8</accession>
<evidence type="ECO:0000313" key="1">
    <source>
        <dbReference type="EMBL" id="MPN59551.1"/>
    </source>
</evidence>
<name>A0A645J7F8_9ZZZZ</name>
<protein>
    <submittedName>
        <fullName evidence="1">Uncharacterized protein</fullName>
    </submittedName>
</protein>
<gene>
    <name evidence="1" type="ORF">SDC9_207272</name>
</gene>
<sequence>MGIAMHFTLVDQAFFRFVYKFDRVFYRQDMVITLIVNIVDHGRQRSRFT</sequence>
<reference evidence="1" key="1">
    <citation type="submission" date="2019-08" db="EMBL/GenBank/DDBJ databases">
        <authorList>
            <person name="Kucharzyk K."/>
            <person name="Murdoch R.W."/>
            <person name="Higgins S."/>
            <person name="Loffler F."/>
        </authorList>
    </citation>
    <scope>NUCLEOTIDE SEQUENCE</scope>
</reference>
<proteinExistence type="predicted"/>
<dbReference type="AlphaFoldDB" id="A0A645J7F8"/>
<comment type="caution">
    <text evidence="1">The sequence shown here is derived from an EMBL/GenBank/DDBJ whole genome shotgun (WGS) entry which is preliminary data.</text>
</comment>
<organism evidence="1">
    <name type="scientific">bioreactor metagenome</name>
    <dbReference type="NCBI Taxonomy" id="1076179"/>
    <lineage>
        <taxon>unclassified sequences</taxon>
        <taxon>metagenomes</taxon>
        <taxon>ecological metagenomes</taxon>
    </lineage>
</organism>